<dbReference type="Pfam" id="PF12847">
    <property type="entry name" value="Methyltransf_18"/>
    <property type="match status" value="1"/>
</dbReference>
<dbReference type="RefSeq" id="WP_074461080.1">
    <property type="nucleotide sequence ID" value="NZ_FMUR01000003.1"/>
</dbReference>
<reference evidence="2" key="1">
    <citation type="submission" date="2016-10" db="EMBL/GenBank/DDBJ databases">
        <authorList>
            <person name="Varghese N."/>
            <person name="Submissions S."/>
        </authorList>
    </citation>
    <scope>NUCLEOTIDE SEQUENCE [LARGE SCALE GENOMIC DNA]</scope>
    <source>
        <strain evidence="2">XBD2006</strain>
    </source>
</reference>
<name>A0A1G5AHH3_9FIRM</name>
<dbReference type="GO" id="GO:0032259">
    <property type="term" value="P:methylation"/>
    <property type="evidence" value="ECO:0007669"/>
    <property type="project" value="UniProtKB-KW"/>
</dbReference>
<dbReference type="OrthoDB" id="5881184at2"/>
<keyword evidence="1" id="KW-0808">Transferase</keyword>
<accession>A0A1G5AHH3</accession>
<sequence length="279" mass="31136">MNMTNTSNDANNDVALKMSVRLKEIAELLRSSDKLKVADVGCDHGYVSIYLVSHGIADECIAMDVRKGPLSGAQENISEYGLEGSIKTRLSDGLKELKPNEADSLVIAGMGGNLMRRILEEGKVKELGIKTAVLQPQSDIADFRNFLRDSGFIITDEKVIEEDGKFYFPMKVSIGENSFSGSAKEYCDKLERACALIKKAAPDADDDSLLRMCNRYGECNILNRDETLKRFLLHGKKVCESILKNLDKNEHSDRVREVTSELYDIDAVLKVMQEERVCL</sequence>
<dbReference type="AlphaFoldDB" id="A0A1G5AHH3"/>
<dbReference type="Proteomes" id="UP000183047">
    <property type="component" value="Unassembled WGS sequence"/>
</dbReference>
<dbReference type="PANTHER" id="PTHR38451:SF1">
    <property type="entry name" value="TRNA (ADENINE(22)-N(1))-METHYLTRANSFERASE"/>
    <property type="match status" value="1"/>
</dbReference>
<dbReference type="PANTHER" id="PTHR38451">
    <property type="entry name" value="TRNA (ADENINE(22)-N(1))-METHYLTRANSFERASE"/>
    <property type="match status" value="1"/>
</dbReference>
<dbReference type="InterPro" id="IPR006901">
    <property type="entry name" value="TrmK"/>
</dbReference>
<dbReference type="Gene3D" id="3.40.50.150">
    <property type="entry name" value="Vaccinia Virus protein VP39"/>
    <property type="match status" value="1"/>
</dbReference>
<dbReference type="EMBL" id="FMUR01000003">
    <property type="protein sequence ID" value="SCX77328.1"/>
    <property type="molecule type" value="Genomic_DNA"/>
</dbReference>
<organism evidence="1 2">
    <name type="scientific">Butyrivibrio hungatei</name>
    <dbReference type="NCBI Taxonomy" id="185008"/>
    <lineage>
        <taxon>Bacteria</taxon>
        <taxon>Bacillati</taxon>
        <taxon>Bacillota</taxon>
        <taxon>Clostridia</taxon>
        <taxon>Lachnospirales</taxon>
        <taxon>Lachnospiraceae</taxon>
        <taxon>Butyrivibrio</taxon>
    </lineage>
</organism>
<keyword evidence="1" id="KW-0489">Methyltransferase</keyword>
<proteinExistence type="predicted"/>
<dbReference type="SUPFAM" id="SSF53335">
    <property type="entry name" value="S-adenosyl-L-methionine-dependent methyltransferases"/>
    <property type="match status" value="1"/>
</dbReference>
<evidence type="ECO:0000313" key="2">
    <source>
        <dbReference type="Proteomes" id="UP000183047"/>
    </source>
</evidence>
<dbReference type="InterPro" id="IPR029063">
    <property type="entry name" value="SAM-dependent_MTases_sf"/>
</dbReference>
<protein>
    <submittedName>
        <fullName evidence="1">tRNA (Adenine22-N1)-methyltransferase</fullName>
    </submittedName>
</protein>
<dbReference type="PIRSF" id="PIRSF018637">
    <property type="entry name" value="TrmK"/>
    <property type="match status" value="1"/>
</dbReference>
<keyword evidence="2" id="KW-1185">Reference proteome</keyword>
<gene>
    <name evidence="1" type="ORF">SAMN02910451_00251</name>
</gene>
<evidence type="ECO:0000313" key="1">
    <source>
        <dbReference type="EMBL" id="SCX77328.1"/>
    </source>
</evidence>
<dbReference type="GO" id="GO:0160105">
    <property type="term" value="F:tRNA (adenine(22)-N1)-methyltransferase activity"/>
    <property type="evidence" value="ECO:0007669"/>
    <property type="project" value="InterPro"/>
</dbReference>